<evidence type="ECO:0000313" key="2">
    <source>
        <dbReference type="Proteomes" id="UP000033651"/>
    </source>
</evidence>
<dbReference type="OrthoDB" id="9154220at2"/>
<gene>
    <name evidence="1" type="ORF">VI08_05925</name>
</gene>
<comment type="caution">
    <text evidence="1">The sequence shown here is derived from an EMBL/GenBank/DDBJ whole genome shotgun (WGS) entry which is preliminary data.</text>
</comment>
<dbReference type="AlphaFoldDB" id="A0A0F3L1I5"/>
<reference evidence="1 2" key="1">
    <citation type="submission" date="2015-03" db="EMBL/GenBank/DDBJ databases">
        <title>Draft genome sequence of Luteibacter yeojuensis strain SU11.</title>
        <authorList>
            <person name="Sulaiman J."/>
            <person name="Priya K."/>
            <person name="Chan K.-G."/>
        </authorList>
    </citation>
    <scope>NUCLEOTIDE SEQUENCE [LARGE SCALE GENOMIC DNA]</scope>
    <source>
        <strain evidence="1 2">SU11</strain>
    </source>
</reference>
<dbReference type="RefSeq" id="WP_045828633.1">
    <property type="nucleotide sequence ID" value="NZ_JZRB01000011.1"/>
</dbReference>
<name>A0A0F3L1I5_9GAMM</name>
<proteinExistence type="predicted"/>
<sequence length="120" mass="12766">MNAERFVQALQDAVVRDNLAVYADLFRMPPEHAVDPHWVRALSLFNTLDDAGKATLMDIVCQVMVETTANLLGIADGCCPVAGVKGSVGLVVDGHALGGELQELFLELNEAADEGGCRLA</sequence>
<dbReference type="PATRIC" id="fig|345309.4.peg.344"/>
<accession>A0A0F3L1I5</accession>
<organism evidence="1 2">
    <name type="scientific">Luteibacter yeojuensis</name>
    <dbReference type="NCBI Taxonomy" id="345309"/>
    <lineage>
        <taxon>Bacteria</taxon>
        <taxon>Pseudomonadati</taxon>
        <taxon>Pseudomonadota</taxon>
        <taxon>Gammaproteobacteria</taxon>
        <taxon>Lysobacterales</taxon>
        <taxon>Rhodanobacteraceae</taxon>
        <taxon>Luteibacter</taxon>
    </lineage>
</organism>
<keyword evidence="2" id="KW-1185">Reference proteome</keyword>
<dbReference type="Proteomes" id="UP000033651">
    <property type="component" value="Unassembled WGS sequence"/>
</dbReference>
<dbReference type="EMBL" id="JZRB01000011">
    <property type="protein sequence ID" value="KJV36214.1"/>
    <property type="molecule type" value="Genomic_DNA"/>
</dbReference>
<evidence type="ECO:0000313" key="1">
    <source>
        <dbReference type="EMBL" id="KJV36214.1"/>
    </source>
</evidence>
<protein>
    <submittedName>
        <fullName evidence="1">Uncharacterized protein</fullName>
    </submittedName>
</protein>